<evidence type="ECO:0000313" key="7">
    <source>
        <dbReference type="EMBL" id="CAC12105.1"/>
    </source>
</evidence>
<dbReference type="SUPFAM" id="SSF49464">
    <property type="entry name" value="Carboxypeptidase regulatory domain-like"/>
    <property type="match status" value="2"/>
</dbReference>
<feature type="active site" description="Charge relay system" evidence="4">
    <location>
        <position position="199"/>
    </location>
</feature>
<dbReference type="AlphaFoldDB" id="Q9HJJ1"/>
<keyword evidence="1 4" id="KW-0645">Protease</keyword>
<evidence type="ECO:0000256" key="5">
    <source>
        <dbReference type="SAM" id="Phobius"/>
    </source>
</evidence>
<dbReference type="InterPro" id="IPR000209">
    <property type="entry name" value="Peptidase_S8/S53_dom"/>
</dbReference>
<dbReference type="PaxDb" id="273075-Ta0976"/>
<evidence type="ECO:0000256" key="4">
    <source>
        <dbReference type="PROSITE-ProRule" id="PRU01240"/>
    </source>
</evidence>
<dbReference type="InterPro" id="IPR030400">
    <property type="entry name" value="Sedolisin_dom"/>
</dbReference>
<sequence length="1090" mass="119008">MHGRILVLVIVTALVFSSYAYLINEDRGQASVVVKQPGNEYSVRMVKNYGMELMINSSDLSYSIVKSMGLNFKIYGQYLILSGLSSYQFSSLVRTLDSYGIGFIEMPENATVTPYINATPMQQSNGLVYSPAQVYQAYDYQPAFSRGINGMGETIGIVDAFGDPYLNYDIYAFDQLSGLPPVNLSVIYLNFTGFNLNSHWIEETSLDVEWAHASAPYARIVLVISNNDTVSALTSALNYMINDVRPNVISLSWGIAEDQLPKTDLIAMDSIYEEASQEGITIVAASGDNGAYDGTGNLTVNFPASSPYVLSVGGVSLFASNGRFSESAWGGISDGKSYGSGGGYSSVFARPVWQDPANYSSQFRGVPDVSMLANPNTGVLMISGAKAYDAGGTSLASPLWAGIIALMDQATNRSLGLVDPLFYQISNTRLYSNAFTQITSGSNGYYNARPGWNPVTGLGTPIVSNLINDSLNITKPYGSLYLFNATPSSISAHFTVFNGNLTYPYIGFYLNDSNYLFVGILNTSGLNEIVLMAAENGTVMQSNISPAKIGIADLSISVVSTYKIIVTYNGKSYSYDLFIANIGIMRPAVGVEMINALDNLSAPTVYISDLAIDGLGYENFSATQVRYSGIGPSYDSLAMTVLTNGSLMAQRSSFFIQKPVIGKIKTPFIQYYMVLAMPIAVYLHLNNSVRSTFYHDGNPIEVPYSTYGGATIEFNTTYSGSNITVNITLPHVYSLQILFKPDYGYSPASAIAIFDRFYSFVAANGTSIPVINGSTTLYLASSKFYPEELSYNIERNETINITMQPYNATVLLNVYPLPENLTVSGLSLAEINGKYYGSFHPGTYSINASLPGFINYSQTVTLKPGSVFVDQIDMTPLSPMLKITGNVSDGLFKFPIPDVLVKTNTTSAYTNATGNYVVYASSAIGNVSFSNPLYQKDSVNYTGALGETVNVDVALYPANVSLQSVFVPRISNIFPFLFYITYISWNVYTGSDFGVYEILISNSKSMSDPQKIIITDQSQNSLFVMGTTPGHSYYIEEILMLSNGQFFQSQITVMSYSNPVYLALNLVIVAAILIYVYFAISIFFRRRREY</sequence>
<dbReference type="CDD" id="cd04056">
    <property type="entry name" value="Peptidases_S53"/>
    <property type="match status" value="1"/>
</dbReference>
<evidence type="ECO:0000313" key="8">
    <source>
        <dbReference type="Proteomes" id="UP000001024"/>
    </source>
</evidence>
<dbReference type="InterPro" id="IPR036852">
    <property type="entry name" value="Peptidase_S8/S53_dom_sf"/>
</dbReference>
<dbReference type="InterPro" id="IPR017001">
    <property type="entry name" value="Pept_S53_physarolisin-II_arc"/>
</dbReference>
<dbReference type="Gene3D" id="3.40.50.200">
    <property type="entry name" value="Peptidase S8/S53 domain"/>
    <property type="match status" value="1"/>
</dbReference>
<feature type="active site" description="Charge relay system" evidence="4">
    <location>
        <position position="394"/>
    </location>
</feature>
<dbReference type="GO" id="GO:0004252">
    <property type="term" value="F:serine-type endopeptidase activity"/>
    <property type="evidence" value="ECO:0007669"/>
    <property type="project" value="UniProtKB-UniRule"/>
</dbReference>
<dbReference type="HOGENOM" id="CLU_286786_0_0_2"/>
<reference evidence="7 8" key="1">
    <citation type="journal article" date="2000" name="Nature">
        <title>The genome sequence of the thermoacidophilic scavenger Thermoplasma acidophilum.</title>
        <authorList>
            <person name="Ruepp A."/>
            <person name="Graml W."/>
            <person name="Santos-Martinez M.L."/>
            <person name="Koretke K.K."/>
            <person name="Volker C."/>
            <person name="Mewes H.W."/>
            <person name="Frishman D."/>
            <person name="Stocker S."/>
            <person name="Lupas A.N."/>
            <person name="Baumeister W."/>
        </authorList>
    </citation>
    <scope>NUCLEOTIDE SEQUENCE [LARGE SCALE GENOMIC DNA]</scope>
    <source>
        <strain evidence="8">ATCC 25905 / DSM 1728 / JCM 9062 / NBRC 15155 / AMRC-C165</strain>
    </source>
</reference>
<dbReference type="PANTHER" id="PTHR14218">
    <property type="entry name" value="PROTEASE S8 TRIPEPTIDYL PEPTIDASE I CLN2"/>
    <property type="match status" value="1"/>
</dbReference>
<dbReference type="STRING" id="273075.gene:9572194"/>
<dbReference type="KEGG" id="tac:Ta0976"/>
<dbReference type="EnsemblBacteria" id="CAC12105">
    <property type="protein sequence ID" value="CAC12105"/>
    <property type="gene ID" value="CAC12105"/>
</dbReference>
<organism evidence="7 8">
    <name type="scientific">Thermoplasma acidophilum (strain ATCC 25905 / DSM 1728 / JCM 9062 / NBRC 15155 / AMRC-C165)</name>
    <dbReference type="NCBI Taxonomy" id="273075"/>
    <lineage>
        <taxon>Archaea</taxon>
        <taxon>Methanobacteriati</taxon>
        <taxon>Thermoplasmatota</taxon>
        <taxon>Thermoplasmata</taxon>
        <taxon>Thermoplasmatales</taxon>
        <taxon>Thermoplasmataceae</taxon>
        <taxon>Thermoplasma</taxon>
    </lineage>
</organism>
<feature type="active site" description="Charge relay system" evidence="4">
    <location>
        <position position="159"/>
    </location>
</feature>
<dbReference type="eggNOG" id="arCOG03665">
    <property type="taxonomic scope" value="Archaea"/>
</dbReference>
<proteinExistence type="inferred from homology"/>
<keyword evidence="2 4" id="KW-0378">Hydrolase</keyword>
<evidence type="ECO:0000256" key="1">
    <source>
        <dbReference type="ARBA" id="ARBA00022670"/>
    </source>
</evidence>
<keyword evidence="5" id="KW-1133">Transmembrane helix</keyword>
<dbReference type="Pfam" id="PF00082">
    <property type="entry name" value="Peptidase_S8"/>
    <property type="match status" value="1"/>
</dbReference>
<protein>
    <submittedName>
        <fullName evidence="7">Xanthomonapepsin related protein</fullName>
    </submittedName>
</protein>
<dbReference type="PIRSF" id="PIRSF032623">
    <property type="entry name" value="Peptidase_SSO2181_prd"/>
    <property type="match status" value="1"/>
</dbReference>
<keyword evidence="5" id="KW-0472">Membrane</keyword>
<keyword evidence="8" id="KW-1185">Reference proteome</keyword>
<dbReference type="GO" id="GO:0008240">
    <property type="term" value="F:tripeptidyl-peptidase activity"/>
    <property type="evidence" value="ECO:0007669"/>
    <property type="project" value="TreeGrafter"/>
</dbReference>
<feature type="domain" description="Peptidase S53" evidence="6">
    <location>
        <begin position="128"/>
        <end position="473"/>
    </location>
</feature>
<dbReference type="PROSITE" id="PS51695">
    <property type="entry name" value="SEDOLISIN"/>
    <property type="match status" value="1"/>
</dbReference>
<dbReference type="PROSITE" id="PS00138">
    <property type="entry name" value="SUBTILASE_SER"/>
    <property type="match status" value="1"/>
</dbReference>
<dbReference type="InterPro" id="IPR023828">
    <property type="entry name" value="Peptidase_S8_Ser-AS"/>
</dbReference>
<dbReference type="InterPro" id="IPR050819">
    <property type="entry name" value="Tripeptidyl-peptidase_I"/>
</dbReference>
<gene>
    <name evidence="7" type="ordered locus">Ta0976</name>
</gene>
<accession>Q9HJJ1</accession>
<dbReference type="InParanoid" id="Q9HJJ1"/>
<comment type="similarity">
    <text evidence="4">Belongs to the peptidase S8 family.</text>
</comment>
<dbReference type="PANTHER" id="PTHR14218:SF15">
    <property type="entry name" value="TRIPEPTIDYL-PEPTIDASE 1"/>
    <property type="match status" value="1"/>
</dbReference>
<evidence type="ECO:0000256" key="2">
    <source>
        <dbReference type="ARBA" id="ARBA00022801"/>
    </source>
</evidence>
<dbReference type="InterPro" id="IPR008969">
    <property type="entry name" value="CarboxyPept-like_regulatory"/>
</dbReference>
<name>Q9HJJ1_THEAC</name>
<feature type="transmembrane region" description="Helical" evidence="5">
    <location>
        <begin position="1060"/>
        <end position="1084"/>
    </location>
</feature>
<dbReference type="EMBL" id="AL445066">
    <property type="protein sequence ID" value="CAC12105.1"/>
    <property type="molecule type" value="Genomic_DNA"/>
</dbReference>
<keyword evidence="5" id="KW-0812">Transmembrane</keyword>
<dbReference type="GO" id="GO:0006508">
    <property type="term" value="P:proteolysis"/>
    <property type="evidence" value="ECO:0007669"/>
    <property type="project" value="UniProtKB-KW"/>
</dbReference>
<evidence type="ECO:0000259" key="6">
    <source>
        <dbReference type="PROSITE" id="PS51695"/>
    </source>
</evidence>
<dbReference type="PROSITE" id="PS51892">
    <property type="entry name" value="SUBTILASE"/>
    <property type="match status" value="1"/>
</dbReference>
<dbReference type="SUPFAM" id="SSF52743">
    <property type="entry name" value="Subtilisin-like"/>
    <property type="match status" value="1"/>
</dbReference>
<dbReference type="Proteomes" id="UP000001024">
    <property type="component" value="Chromosome"/>
</dbReference>
<keyword evidence="3 4" id="KW-0720">Serine protease</keyword>
<evidence type="ECO:0000256" key="3">
    <source>
        <dbReference type="ARBA" id="ARBA00022825"/>
    </source>
</evidence>